<keyword evidence="3 9" id="KW-0240">DNA-directed RNA polymerase</keyword>
<keyword evidence="4" id="KW-0808">Transferase</keyword>
<reference evidence="9 10" key="1">
    <citation type="submission" date="2020-03" db="EMBL/GenBank/DDBJ databases">
        <authorList>
            <person name="Chen G."/>
            <person name="Lin M."/>
            <person name="Fu H."/>
        </authorList>
    </citation>
    <scope>NUCLEOTIDE SEQUENCE [LARGE SCALE GENOMIC DNA]</scope>
</reference>
<dbReference type="InterPro" id="IPR046950">
    <property type="entry name" value="DNA-dir_Rpol_C_phage-type"/>
</dbReference>
<proteinExistence type="inferred from homology"/>
<accession>A0A7D7EUK5</accession>
<dbReference type="Pfam" id="PF00940">
    <property type="entry name" value="RNA_pol"/>
    <property type="match status" value="1"/>
</dbReference>
<evidence type="ECO:0000256" key="7">
    <source>
        <dbReference type="ARBA" id="ARBA00048552"/>
    </source>
</evidence>
<comment type="catalytic activity">
    <reaction evidence="7">
        <text>RNA(n) + a ribonucleoside 5'-triphosphate = RNA(n+1) + diphosphate</text>
        <dbReference type="Rhea" id="RHEA:21248"/>
        <dbReference type="Rhea" id="RHEA-COMP:14527"/>
        <dbReference type="Rhea" id="RHEA-COMP:17342"/>
        <dbReference type="ChEBI" id="CHEBI:33019"/>
        <dbReference type="ChEBI" id="CHEBI:61557"/>
        <dbReference type="ChEBI" id="CHEBI:140395"/>
        <dbReference type="EC" id="2.7.7.6"/>
    </reaction>
</comment>
<dbReference type="GO" id="GO:0003899">
    <property type="term" value="F:DNA-directed RNA polymerase activity"/>
    <property type="evidence" value="ECO:0007669"/>
    <property type="project" value="UniProtKB-EC"/>
</dbReference>
<evidence type="ECO:0000256" key="5">
    <source>
        <dbReference type="ARBA" id="ARBA00022695"/>
    </source>
</evidence>
<dbReference type="Proteomes" id="UP000514515">
    <property type="component" value="Segment"/>
</dbReference>
<dbReference type="EC" id="2.7.7.6" evidence="2"/>
<feature type="domain" description="DNA-directed RNA polymerase C-terminal" evidence="8">
    <location>
        <begin position="324"/>
        <end position="647"/>
    </location>
</feature>
<evidence type="ECO:0000259" key="8">
    <source>
        <dbReference type="Pfam" id="PF00940"/>
    </source>
</evidence>
<comment type="similarity">
    <text evidence="1">Belongs to the phage and mitochondrial RNA polymerase family.</text>
</comment>
<keyword evidence="5" id="KW-0548">Nucleotidyltransferase</keyword>
<evidence type="ECO:0000256" key="2">
    <source>
        <dbReference type="ARBA" id="ARBA00012418"/>
    </source>
</evidence>
<keyword evidence="10" id="KW-1185">Reference proteome</keyword>
<name>A0A7D7EUK5_9CAUD</name>
<dbReference type="PANTHER" id="PTHR10102:SF0">
    <property type="entry name" value="DNA-DIRECTED RNA POLYMERASE, MITOCHONDRIAL"/>
    <property type="match status" value="1"/>
</dbReference>
<evidence type="ECO:0000256" key="3">
    <source>
        <dbReference type="ARBA" id="ARBA00022478"/>
    </source>
</evidence>
<dbReference type="GO" id="GO:0003677">
    <property type="term" value="F:DNA binding"/>
    <property type="evidence" value="ECO:0007669"/>
    <property type="project" value="InterPro"/>
</dbReference>
<evidence type="ECO:0000256" key="6">
    <source>
        <dbReference type="ARBA" id="ARBA00023163"/>
    </source>
</evidence>
<evidence type="ECO:0000313" key="9">
    <source>
        <dbReference type="EMBL" id="QMP18284.1"/>
    </source>
</evidence>
<keyword evidence="6" id="KW-0804">Transcription</keyword>
<protein>
    <recommendedName>
        <fullName evidence="2">DNA-directed RNA polymerase</fullName>
        <ecNumber evidence="2">2.7.7.6</ecNumber>
    </recommendedName>
</protein>
<evidence type="ECO:0000256" key="4">
    <source>
        <dbReference type="ARBA" id="ARBA00022679"/>
    </source>
</evidence>
<dbReference type="PANTHER" id="PTHR10102">
    <property type="entry name" value="DNA-DIRECTED RNA POLYMERASE, MITOCHONDRIAL"/>
    <property type="match status" value="1"/>
</dbReference>
<gene>
    <name evidence="9" type="ORF">phiV141_2</name>
</gene>
<sequence length="673" mass="76168">MELQAIIKTTLATDIESEVNMLLERSKELVNSRQVASAIFAEWIDELESVWTATYTVAIKDDFGGWTVREQAWNDALWLVSLSLLAEFKAINSNTIAGALESWSSDAENCTTKLTSEQAQMMGDHFIMALQRQKWLSLQPTNFVEEIGGRPVSVSKFMQTELFQQVYKVQEDSLKERCHMVCQPLRFKPKDWTTNFDGIGENAKMRLIKGYKQSVVPEHVLKAANMAQSVAFEIHPDMLGLAQMVVDNEVEFRNALGYNNPDKRLKWEGVLQQWQELAKLELNQPYYFPVTYDFRGRMYYRGGVITPQGSDCCKAALVFHKGYPLGKHGFDALCVALATALGAKESVETRIKMVAKHVDEIIAYSKDFRQFCARFKEADFCQAWLLTREVERALLHKKEHGTFETFISNVPCHQDGTCSGLQHISVITKDYATASSVNMTPSGYGDKPADVYGLVGAVAGVGRDIAKNPVMLGGYGASEDTIKQRVIEKMQKDFNEETFNAILLGMEEKCPALHKYTNAVKSRAQSRIEKGDVEFIWNAFDGFPVVQQYIDNSANNFHGKHYSAHMKRHQPVLDGRKMVTALSPNTIHTQDSCHLRMAVVHSRMDVSLVHDSYGSHACNFFAFNGVLRQTMWEMYKNHDMLLELTERNNMSPISFLDNGYDVDMILEAKNCFG</sequence>
<dbReference type="InterPro" id="IPR002092">
    <property type="entry name" value="DNA-dir_Rpol_phage-type"/>
</dbReference>
<dbReference type="GO" id="GO:0006351">
    <property type="term" value="P:DNA-templated transcription"/>
    <property type="evidence" value="ECO:0007669"/>
    <property type="project" value="InterPro"/>
</dbReference>
<dbReference type="EMBL" id="MT227925">
    <property type="protein sequence ID" value="QMP18284.1"/>
    <property type="molecule type" value="Genomic_DNA"/>
</dbReference>
<dbReference type="InterPro" id="IPR043502">
    <property type="entry name" value="DNA/RNA_pol_sf"/>
</dbReference>
<dbReference type="SUPFAM" id="SSF56672">
    <property type="entry name" value="DNA/RNA polymerases"/>
    <property type="match status" value="1"/>
</dbReference>
<dbReference type="GO" id="GO:0000428">
    <property type="term" value="C:DNA-directed RNA polymerase complex"/>
    <property type="evidence" value="ECO:0007669"/>
    <property type="project" value="UniProtKB-KW"/>
</dbReference>
<evidence type="ECO:0000256" key="1">
    <source>
        <dbReference type="ARBA" id="ARBA00009493"/>
    </source>
</evidence>
<evidence type="ECO:0000313" key="10">
    <source>
        <dbReference type="Proteomes" id="UP000514515"/>
    </source>
</evidence>
<dbReference type="Gene3D" id="3.30.70.370">
    <property type="match status" value="2"/>
</dbReference>
<organism evidence="9 10">
    <name type="scientific">Vibrio phage phiV141</name>
    <dbReference type="NCBI Taxonomy" id="2723905"/>
    <lineage>
        <taxon>Viruses</taxon>
        <taxon>Duplodnaviria</taxon>
        <taxon>Heunggongvirae</taxon>
        <taxon>Uroviricota</taxon>
        <taxon>Caudoviricetes</taxon>
        <taxon>Autographivirales</taxon>
        <taxon>Autographivirales incertae sedis</taxon>
        <taxon>Fujianvirus</taxon>
        <taxon>Fujianvirus V141</taxon>
    </lineage>
</organism>